<reference evidence="1" key="1">
    <citation type="journal article" date="2023" name="Access Microbiol">
        <title>De-novo genome assembly for Akanthomyces muscarius, a biocontrol agent of insect agricultural pests.</title>
        <authorList>
            <person name="Erdos Z."/>
            <person name="Studholme D.J."/>
            <person name="Raymond B."/>
            <person name="Sharma M."/>
        </authorList>
    </citation>
    <scope>NUCLEOTIDE SEQUENCE</scope>
    <source>
        <strain evidence="1">Ve6</strain>
    </source>
</reference>
<comment type="caution">
    <text evidence="1">The sequence shown here is derived from an EMBL/GenBank/DDBJ whole genome shotgun (WGS) entry which is preliminary data.</text>
</comment>
<sequence>MSLDSAQLDPCSRDRCPGRSRACGVVPRNARQPYAARFGTFSSSLLRYSFFTGKGADKASRGAPGVCGLCHQARCASPGQAIRERKAPKRSFSEFSVVNGAALRWNILGPVQGKPTPYSATAGEN</sequence>
<gene>
    <name evidence="1" type="ORF">LMH87_001885</name>
</gene>
<dbReference type="AlphaFoldDB" id="A0A9W8Q5R8"/>
<dbReference type="EMBL" id="JAJHUN010000010">
    <property type="protein sequence ID" value="KAJ4147359.1"/>
    <property type="molecule type" value="Genomic_DNA"/>
</dbReference>
<evidence type="ECO:0000313" key="2">
    <source>
        <dbReference type="Proteomes" id="UP001144673"/>
    </source>
</evidence>
<protein>
    <submittedName>
        <fullName evidence="1">Uncharacterized protein</fullName>
    </submittedName>
</protein>
<keyword evidence="2" id="KW-1185">Reference proteome</keyword>
<dbReference type="GeneID" id="80889044"/>
<evidence type="ECO:0000313" key="1">
    <source>
        <dbReference type="EMBL" id="KAJ4147359.1"/>
    </source>
</evidence>
<name>A0A9W8Q5R8_AKAMU</name>
<proteinExistence type="predicted"/>
<dbReference type="RefSeq" id="XP_056050300.1">
    <property type="nucleotide sequence ID" value="XM_056193241.1"/>
</dbReference>
<accession>A0A9W8Q5R8</accession>
<organism evidence="1 2">
    <name type="scientific">Akanthomyces muscarius</name>
    <name type="common">Entomopathogenic fungus</name>
    <name type="synonym">Lecanicillium muscarium</name>
    <dbReference type="NCBI Taxonomy" id="2231603"/>
    <lineage>
        <taxon>Eukaryota</taxon>
        <taxon>Fungi</taxon>
        <taxon>Dikarya</taxon>
        <taxon>Ascomycota</taxon>
        <taxon>Pezizomycotina</taxon>
        <taxon>Sordariomycetes</taxon>
        <taxon>Hypocreomycetidae</taxon>
        <taxon>Hypocreales</taxon>
        <taxon>Cordycipitaceae</taxon>
        <taxon>Akanthomyces</taxon>
    </lineage>
</organism>
<dbReference type="Proteomes" id="UP001144673">
    <property type="component" value="Chromosome 3"/>
</dbReference>